<dbReference type="CDD" id="cd18793">
    <property type="entry name" value="SF2_C_SNF"/>
    <property type="match status" value="1"/>
</dbReference>
<name>A0AA38X593_9EURO</name>
<gene>
    <name evidence="11" type="ORF">H2200_008165</name>
</gene>
<dbReference type="SUPFAM" id="SSF52540">
    <property type="entry name" value="P-loop containing nucleoside triphosphate hydrolases"/>
    <property type="match status" value="2"/>
</dbReference>
<evidence type="ECO:0000256" key="3">
    <source>
        <dbReference type="ARBA" id="ARBA00022723"/>
    </source>
</evidence>
<feature type="compositionally biased region" description="Basic and acidic residues" evidence="9">
    <location>
        <begin position="160"/>
        <end position="169"/>
    </location>
</feature>
<dbReference type="InterPro" id="IPR038718">
    <property type="entry name" value="SNF2-like_sf"/>
</dbReference>
<dbReference type="EMBL" id="JAPDRK010000012">
    <property type="protein sequence ID" value="KAJ9607093.1"/>
    <property type="molecule type" value="Genomic_DNA"/>
</dbReference>
<feature type="compositionally biased region" description="Acidic residues" evidence="9">
    <location>
        <begin position="1733"/>
        <end position="1779"/>
    </location>
</feature>
<dbReference type="Gene3D" id="3.40.50.150">
    <property type="entry name" value="Vaccinia Virus protein VP39"/>
    <property type="match status" value="1"/>
</dbReference>
<feature type="region of interest" description="Disordered" evidence="9">
    <location>
        <begin position="200"/>
        <end position="221"/>
    </location>
</feature>
<feature type="region of interest" description="Disordered" evidence="9">
    <location>
        <begin position="245"/>
        <end position="356"/>
    </location>
</feature>
<evidence type="ECO:0000256" key="9">
    <source>
        <dbReference type="SAM" id="MobiDB-lite"/>
    </source>
</evidence>
<organism evidence="11 12">
    <name type="scientific">Cladophialophora chaetospira</name>
    <dbReference type="NCBI Taxonomy" id="386627"/>
    <lineage>
        <taxon>Eukaryota</taxon>
        <taxon>Fungi</taxon>
        <taxon>Dikarya</taxon>
        <taxon>Ascomycota</taxon>
        <taxon>Pezizomycotina</taxon>
        <taxon>Eurotiomycetes</taxon>
        <taxon>Chaetothyriomycetidae</taxon>
        <taxon>Chaetothyriales</taxon>
        <taxon>Herpotrichiellaceae</taxon>
        <taxon>Cladophialophora</taxon>
    </lineage>
</organism>
<dbReference type="PANTHER" id="PTHR45626">
    <property type="entry name" value="TRANSCRIPTION TERMINATION FACTOR 2-RELATED"/>
    <property type="match status" value="1"/>
</dbReference>
<dbReference type="GO" id="GO:0008270">
    <property type="term" value="F:zinc ion binding"/>
    <property type="evidence" value="ECO:0007669"/>
    <property type="project" value="UniProtKB-KW"/>
</dbReference>
<dbReference type="InterPro" id="IPR029063">
    <property type="entry name" value="SAM-dependent_MTases_sf"/>
</dbReference>
<keyword evidence="7" id="KW-0862">Zinc</keyword>
<keyword evidence="12" id="KW-1185">Reference proteome</keyword>
<dbReference type="Proteomes" id="UP001172673">
    <property type="component" value="Unassembled WGS sequence"/>
</dbReference>
<evidence type="ECO:0000259" key="10">
    <source>
        <dbReference type="SMART" id="SM00487"/>
    </source>
</evidence>
<dbReference type="InterPro" id="IPR017907">
    <property type="entry name" value="Znf_RING_CS"/>
</dbReference>
<keyword evidence="6" id="KW-0378">Hydrolase</keyword>
<dbReference type="Pfam" id="PF00145">
    <property type="entry name" value="DNA_methylase"/>
    <property type="match status" value="1"/>
</dbReference>
<dbReference type="SMART" id="SM00487">
    <property type="entry name" value="DEXDc"/>
    <property type="match status" value="1"/>
</dbReference>
<dbReference type="PANTHER" id="PTHR45626:SF26">
    <property type="entry name" value="FAMILY HELICASE, PUTATIVE (AFU_ORTHOLOGUE AFUA_2G09120)-RELATED"/>
    <property type="match status" value="1"/>
</dbReference>
<dbReference type="GO" id="GO:0005634">
    <property type="term" value="C:nucleus"/>
    <property type="evidence" value="ECO:0007669"/>
    <property type="project" value="TreeGrafter"/>
</dbReference>
<dbReference type="InterPro" id="IPR000330">
    <property type="entry name" value="SNF2_N"/>
</dbReference>
<feature type="region of interest" description="Disordered" evidence="9">
    <location>
        <begin position="2120"/>
        <end position="2139"/>
    </location>
</feature>
<evidence type="ECO:0000256" key="6">
    <source>
        <dbReference type="ARBA" id="ARBA00022801"/>
    </source>
</evidence>
<feature type="region of interest" description="Disordered" evidence="9">
    <location>
        <begin position="1"/>
        <end position="50"/>
    </location>
</feature>
<dbReference type="SUPFAM" id="SSF53335">
    <property type="entry name" value="S-adenosyl-L-methionine-dependent methyltransferases"/>
    <property type="match status" value="1"/>
</dbReference>
<feature type="compositionally biased region" description="Polar residues" evidence="9">
    <location>
        <begin position="200"/>
        <end position="215"/>
    </location>
</feature>
<keyword evidence="2" id="KW-0808">Transferase</keyword>
<feature type="region of interest" description="Disordered" evidence="9">
    <location>
        <begin position="101"/>
        <end position="171"/>
    </location>
</feature>
<feature type="compositionally biased region" description="Acidic residues" evidence="9">
    <location>
        <begin position="321"/>
        <end position="331"/>
    </location>
</feature>
<keyword evidence="8" id="KW-0067">ATP-binding</keyword>
<reference evidence="11" key="1">
    <citation type="submission" date="2022-10" db="EMBL/GenBank/DDBJ databases">
        <title>Culturing micro-colonial fungi from biological soil crusts in the Mojave desert and describing Neophaeococcomyces mojavensis, and introducing the new genera and species Taxawa tesnikishii.</title>
        <authorList>
            <person name="Kurbessoian T."/>
            <person name="Stajich J.E."/>
        </authorList>
    </citation>
    <scope>NUCLEOTIDE SEQUENCE</scope>
    <source>
        <strain evidence="11">TK_41</strain>
    </source>
</reference>
<evidence type="ECO:0000256" key="7">
    <source>
        <dbReference type="ARBA" id="ARBA00022833"/>
    </source>
</evidence>
<evidence type="ECO:0000313" key="12">
    <source>
        <dbReference type="Proteomes" id="UP001172673"/>
    </source>
</evidence>
<dbReference type="GO" id="GO:0032259">
    <property type="term" value="P:methylation"/>
    <property type="evidence" value="ECO:0007669"/>
    <property type="project" value="UniProtKB-KW"/>
</dbReference>
<feature type="region of interest" description="Disordered" evidence="9">
    <location>
        <begin position="65"/>
        <end position="89"/>
    </location>
</feature>
<comment type="caution">
    <text evidence="11">The sequence shown here is derived from an EMBL/GenBank/DDBJ whole genome shotgun (WGS) entry which is preliminary data.</text>
</comment>
<dbReference type="Gene3D" id="3.40.50.10810">
    <property type="entry name" value="Tandem AAA-ATPase domain"/>
    <property type="match status" value="1"/>
</dbReference>
<feature type="domain" description="Helicase ATP-binding" evidence="10">
    <location>
        <begin position="1468"/>
        <end position="1900"/>
    </location>
</feature>
<dbReference type="PROSITE" id="PS00518">
    <property type="entry name" value="ZF_RING_1"/>
    <property type="match status" value="1"/>
</dbReference>
<keyword evidence="5" id="KW-0863">Zinc-finger</keyword>
<dbReference type="GO" id="GO:0005524">
    <property type="term" value="F:ATP binding"/>
    <property type="evidence" value="ECO:0007669"/>
    <property type="project" value="UniProtKB-KW"/>
</dbReference>
<evidence type="ECO:0000256" key="5">
    <source>
        <dbReference type="ARBA" id="ARBA00022771"/>
    </source>
</evidence>
<protein>
    <recommendedName>
        <fullName evidence="10">Helicase ATP-binding domain-containing protein</fullName>
    </recommendedName>
</protein>
<dbReference type="GO" id="GO:0008094">
    <property type="term" value="F:ATP-dependent activity, acting on DNA"/>
    <property type="evidence" value="ECO:0007669"/>
    <property type="project" value="TreeGrafter"/>
</dbReference>
<feature type="region of interest" description="Disordered" evidence="9">
    <location>
        <begin position="1725"/>
        <end position="1779"/>
    </location>
</feature>
<evidence type="ECO:0000256" key="2">
    <source>
        <dbReference type="ARBA" id="ARBA00022679"/>
    </source>
</evidence>
<evidence type="ECO:0000256" key="4">
    <source>
        <dbReference type="ARBA" id="ARBA00022741"/>
    </source>
</evidence>
<dbReference type="InterPro" id="IPR049730">
    <property type="entry name" value="SNF2/RAD54-like_C"/>
</dbReference>
<evidence type="ECO:0000256" key="1">
    <source>
        <dbReference type="ARBA" id="ARBA00022603"/>
    </source>
</evidence>
<keyword evidence="4" id="KW-0547">Nucleotide-binding</keyword>
<dbReference type="InterPro" id="IPR001525">
    <property type="entry name" value="C5_MeTfrase"/>
</dbReference>
<feature type="compositionally biased region" description="Low complexity" evidence="9">
    <location>
        <begin position="271"/>
        <end position="303"/>
    </location>
</feature>
<keyword evidence="3" id="KW-0479">Metal-binding</keyword>
<dbReference type="Pfam" id="PF00176">
    <property type="entry name" value="SNF2-rel_dom"/>
    <property type="match status" value="1"/>
</dbReference>
<proteinExistence type="predicted"/>
<dbReference type="GO" id="GO:0016787">
    <property type="term" value="F:hydrolase activity"/>
    <property type="evidence" value="ECO:0007669"/>
    <property type="project" value="UniProtKB-KW"/>
</dbReference>
<dbReference type="InterPro" id="IPR027417">
    <property type="entry name" value="P-loop_NTPase"/>
</dbReference>
<evidence type="ECO:0000313" key="11">
    <source>
        <dbReference type="EMBL" id="KAJ9607093.1"/>
    </source>
</evidence>
<dbReference type="InterPro" id="IPR014001">
    <property type="entry name" value="Helicase_ATP-bd"/>
</dbReference>
<feature type="compositionally biased region" description="Acidic residues" evidence="9">
    <location>
        <begin position="9"/>
        <end position="23"/>
    </location>
</feature>
<sequence>MASAKEIIDTDMSDSAEEADLEIADAGKDSDSETPGSGKLSDPETFNSIEDSDLKALIPAEELDTKVHDVVEDTVTTGEPRAKSRTKFKYGTRYKGILQVGEGQKLADAREKRKKNNRGNTANENKKRKLEDSKDPETPEQPPEDPEDGEVPGTRKNYRHYPERGEEPSRLFIRFDAAKEKGVFPPTRLYHELVLAANTPAQRSGASPNDQSKPGSNDLELLLKVFGSKGKQSKDDLATQAVKFEPIASSSLLTTRPAPESDQAAPKTRSTGKTSAGKTSTGKTSTGKTSIGKTSTGKASTGKPARKRKLSETASTPAAQNDDEEDAESDEEASKSEDESHDNKEAENNHLDDSSAPVSDINHIFSLITKHAVGEGLFKALGLFGRQGVRIVTMCSGTEAPFVALDLIRKSLSTSEQRNNFKYQHLGSAEIEPWKQAFILRNFSPPVIFRDVTDFSKHMTNPKEEEYYPVTAYGKRVKPPQGAHILVAGSSCVDYSSLNKLKGAWNGERGYGESAKTMNGIGAYAWMYKPTMIIIENVATAPWDQIKLFWKQKGYATVTVKLSTVDFYLPQTRQRGYLFGVHMKTAEKLEIDIKQALKEWIHLMAGFQCRASSPYTDFTLRDDDPRLQSLGDSAVDNKKKGGSTDWVQCRKRHVAERVKYKLGVGTPYTKRREHTQASLDDYANQTWALQQSKRVLDVLDIRQLDYVTRRDYDMRFKSRNINVSQNVDRDRDLRQWGIVGCVTPKGCLFDTRRGGRLSGLEVLALQGFPIGDLQLDKYTSGQLQDLAGNAMSTTVIGPAILSAIMACFRVAPGDGQEPIFERTMEQPHTLSDEGHLQEAKFDEALLNTDPNSVSLISLTTKLPKVSITDAGEYSLAEITEKAGSLQPLCRCEGLYRRTTGDVFYCPYCYYTCCNECSRDKHGHPSLTQLEISTANRPIAATFVQYLLEVLPAVLKTNNSTNTPPGFVSGLGAKIEKRVSEALGSLLHFQGIRFEGSWKAVYESEFALLELVFVPHHHVCEESCARHDKPQLHLDVVPVWLLFAKAPKNEPTKSTMRATFNHPIASMTPEKKLFSGMWKVWDGPDDTSKVIVKGTCVQVASWERGLGVEESHLATLNRFSKLKISHPSSISDNGEKAQQLLEQFEGEYELLANCPAPSGTLHRRVGGVKAQGPGFLFLHSEPRQNASLDRMVFSNQPYQLTAGGGSMAPAIFGEKWRPVATNDIAQGTEVECKAVGLWSDCPAQTLEIPLQENTLNKWVLKSKSNPIPDIGCVNALTTLLLLDLSNDQVARDRLNDSRELEIALERKPLALNDFGWVMSHAATVPDQNKWQDIDLDYAKCCTTCSPVQPLIKYVLKKTGKSETVKPLECSLAAATFENALENRPKPAIALLRDFSEKPLLDVKMNVKTLAHRAAAPFSNDLPRHSELESLQWRLNTYDQLTPQPVFSLPKLLSNETELVNKHLTDGTDLKRVLWPSQSQALAWMVEQETSQDPWHEISLVESCLPALGWRLEAKALLRRDEVHGGVIADDVGAGKTTTSLALVAYDRQRTSPEDDEIYGKLSTNATLILVPKNILLQWEKEVKDCLGWKQLAPNEKEDLGRKAPYFIVAKDMAQLQKYSREQIESAALVLAAWNIFGLAAYWTALRKIACSPCTPDDPGRAFEEWLSETLSHLDTCVEGWKNNTKEFWKAWDGVKTETTAQKKYDIFEGFLTRQIKRRLTAKKRAAMKAKQQDTEIDEDEAEGDAEAEENEAESGADSDEEEAESGAETDEEQPAADDDEIKQTAKAQLEKELKAFRPKEIATGKRKGQIKAPPVLLHMFAFRRVIVDEYTYVEGKTLLALLQLKAPRRWILSGTPPTHTYDNVNTMAKLIGTRIATYDEGEGKFGFGKDAAKMSKDKSHVQELQSYQNSVSAGFKEELYQHAKDFSERFIRKNYPTTERPKKEEEIRPVKLTPTEWITYLDVNQLALDPDRPFGKKKPSNKENTELEVPASIWKLADMVEMTGGPVEARICSGLMLQDVWPKQKTKNQQTLATLEDLRLNQMIQEQEENIRYRISQLVPVLQELWYMQGLLSANQVEWGASFSSFVANVSRGVAADLTAVAIVERLLFFTKERETVPEELLSKSKKKEKSPWKESAMSKEDPATKEFDLRMARVENHFEILMHGLRRLRLVTAVANAPYNLDANCHRCPTPLDGANASISIFCGHTLCRQCVGKPCCRSGGATNAAPASRFSKGDLGGVPSTIPCSRIRVAVALVKEAVEAKKSVLVFAQFKGMKDAFVEACKGTVECHDGFLAAERAVETFRAASGAACLVLKVDSADAAGWNLQGASTVVFLSGPVFGSAAEREAAMRQAVGRSWRPGQTESVSVYQLVASNTNEPAW</sequence>
<dbReference type="GO" id="GO:0008168">
    <property type="term" value="F:methyltransferase activity"/>
    <property type="evidence" value="ECO:0007669"/>
    <property type="project" value="UniProtKB-KW"/>
</dbReference>
<dbReference type="Gene3D" id="3.40.50.300">
    <property type="entry name" value="P-loop containing nucleotide triphosphate hydrolases"/>
    <property type="match status" value="1"/>
</dbReference>
<evidence type="ECO:0000256" key="8">
    <source>
        <dbReference type="ARBA" id="ARBA00022840"/>
    </source>
</evidence>
<dbReference type="GO" id="GO:0006281">
    <property type="term" value="P:DNA repair"/>
    <property type="evidence" value="ECO:0007669"/>
    <property type="project" value="TreeGrafter"/>
</dbReference>
<feature type="compositionally biased region" description="Basic and acidic residues" evidence="9">
    <location>
        <begin position="2129"/>
        <end position="2139"/>
    </location>
</feature>
<feature type="compositionally biased region" description="Basic and acidic residues" evidence="9">
    <location>
        <begin position="332"/>
        <end position="353"/>
    </location>
</feature>
<keyword evidence="1" id="KW-0489">Methyltransferase</keyword>
<accession>A0AA38X593</accession>
<dbReference type="InterPro" id="IPR050628">
    <property type="entry name" value="SNF2_RAD54_helicase_TF"/>
</dbReference>